<gene>
    <name evidence="2" type="ORF">OLC1_LOCUS16176</name>
</gene>
<proteinExistence type="predicted"/>
<evidence type="ECO:0000313" key="3">
    <source>
        <dbReference type="Proteomes" id="UP001161247"/>
    </source>
</evidence>
<dbReference type="PANTHER" id="PTHR45463:SF8">
    <property type="entry name" value="OS09G0392200 PROTEIN"/>
    <property type="match status" value="1"/>
</dbReference>
<dbReference type="InterPro" id="IPR005174">
    <property type="entry name" value="KIB1-4_b-propeller"/>
</dbReference>
<dbReference type="PANTHER" id="PTHR45463">
    <property type="entry name" value="OS09G0392200 PROTEIN"/>
    <property type="match status" value="1"/>
</dbReference>
<accession>A0AAV1DMK2</accession>
<dbReference type="AlphaFoldDB" id="A0AAV1DMK2"/>
<dbReference type="Proteomes" id="UP001161247">
    <property type="component" value="Chromosome 5"/>
</dbReference>
<protein>
    <submittedName>
        <fullName evidence="2">OLC1v1007507C1</fullName>
    </submittedName>
</protein>
<feature type="domain" description="KIB1-4 beta-propeller" evidence="1">
    <location>
        <begin position="92"/>
        <end position="171"/>
    </location>
</feature>
<reference evidence="2" key="1">
    <citation type="submission" date="2023-03" db="EMBL/GenBank/DDBJ databases">
        <authorList>
            <person name="Julca I."/>
        </authorList>
    </citation>
    <scope>NUCLEOTIDE SEQUENCE</scope>
</reference>
<keyword evidence="3" id="KW-1185">Reference proteome</keyword>
<evidence type="ECO:0000313" key="2">
    <source>
        <dbReference type="EMBL" id="CAI9108002.1"/>
    </source>
</evidence>
<dbReference type="EMBL" id="OX459122">
    <property type="protein sequence ID" value="CAI9108002.1"/>
    <property type="molecule type" value="Genomic_DNA"/>
</dbReference>
<sequence>MLLINRSRTMSQLDGGDADIHEPTKTIANRLGIIQLIAFRGVCKSWRAASFPASAHLESAAKTAPCFIVYNDQDKKCSLYYEEDKDANKVGRKKYELSIPEFENATCLASNHGWLLLNRHPCSGSGAGSLFFLCPFSRARIDLPEIPESDISGYVGAFSGPPTSPECIVTVAN</sequence>
<organism evidence="2 3">
    <name type="scientific">Oldenlandia corymbosa var. corymbosa</name>
    <dbReference type="NCBI Taxonomy" id="529605"/>
    <lineage>
        <taxon>Eukaryota</taxon>
        <taxon>Viridiplantae</taxon>
        <taxon>Streptophyta</taxon>
        <taxon>Embryophyta</taxon>
        <taxon>Tracheophyta</taxon>
        <taxon>Spermatophyta</taxon>
        <taxon>Magnoliopsida</taxon>
        <taxon>eudicotyledons</taxon>
        <taxon>Gunneridae</taxon>
        <taxon>Pentapetalae</taxon>
        <taxon>asterids</taxon>
        <taxon>lamiids</taxon>
        <taxon>Gentianales</taxon>
        <taxon>Rubiaceae</taxon>
        <taxon>Rubioideae</taxon>
        <taxon>Spermacoceae</taxon>
        <taxon>Hedyotis-Oldenlandia complex</taxon>
        <taxon>Oldenlandia</taxon>
    </lineage>
</organism>
<dbReference type="Pfam" id="PF03478">
    <property type="entry name" value="Beta-prop_KIB1-4"/>
    <property type="match status" value="1"/>
</dbReference>
<evidence type="ECO:0000259" key="1">
    <source>
        <dbReference type="Pfam" id="PF03478"/>
    </source>
</evidence>
<name>A0AAV1DMK2_OLDCO</name>